<name>A0A433D0W4_9FUNG</name>
<evidence type="ECO:0000313" key="4">
    <source>
        <dbReference type="Proteomes" id="UP000268093"/>
    </source>
</evidence>
<keyword evidence="4" id="KW-1185">Reference proteome</keyword>
<dbReference type="Proteomes" id="UP000268093">
    <property type="component" value="Unassembled WGS sequence"/>
</dbReference>
<evidence type="ECO:0000256" key="1">
    <source>
        <dbReference type="PROSITE-ProRule" id="PRU00042"/>
    </source>
</evidence>
<dbReference type="InterPro" id="IPR013087">
    <property type="entry name" value="Znf_C2H2_type"/>
</dbReference>
<dbReference type="PROSITE" id="PS50157">
    <property type="entry name" value="ZINC_FINGER_C2H2_2"/>
    <property type="match status" value="1"/>
</dbReference>
<comment type="caution">
    <text evidence="3">The sequence shown here is derived from an EMBL/GenBank/DDBJ whole genome shotgun (WGS) entry which is preliminary data.</text>
</comment>
<keyword evidence="1" id="KW-0863">Zinc-finger</keyword>
<evidence type="ECO:0000313" key="3">
    <source>
        <dbReference type="EMBL" id="RUP44468.1"/>
    </source>
</evidence>
<accession>A0A433D0W4</accession>
<dbReference type="EMBL" id="RBNI01008885">
    <property type="protein sequence ID" value="RUP44468.1"/>
    <property type="molecule type" value="Genomic_DNA"/>
</dbReference>
<proteinExistence type="predicted"/>
<reference evidence="3 4" key="1">
    <citation type="journal article" date="2018" name="New Phytol.">
        <title>Phylogenomics of Endogonaceae and evolution of mycorrhizas within Mucoromycota.</title>
        <authorList>
            <person name="Chang Y."/>
            <person name="Desiro A."/>
            <person name="Na H."/>
            <person name="Sandor L."/>
            <person name="Lipzen A."/>
            <person name="Clum A."/>
            <person name="Barry K."/>
            <person name="Grigoriev I.V."/>
            <person name="Martin F.M."/>
            <person name="Stajich J.E."/>
            <person name="Smith M.E."/>
            <person name="Bonito G."/>
            <person name="Spatafora J.W."/>
        </authorList>
    </citation>
    <scope>NUCLEOTIDE SEQUENCE [LARGE SCALE GENOMIC DNA]</scope>
    <source>
        <strain evidence="3 4">GMNB39</strain>
    </source>
</reference>
<protein>
    <recommendedName>
        <fullName evidence="2">C2H2-type domain-containing protein</fullName>
    </recommendedName>
</protein>
<sequence>MWRDVTVVTLVPTPFPCHRCFLHCNTTLQEDSISACTLGGGTIRAPDVTKHVSSLGWLPTWNFPGRSFHSRFLVEVEDAITQSSKFHELNERFKNTYFAAGTSVRLGWLVDSVNKAISCIQEGSKQHFRRHELDLSESPSSGSEVESHDCTKCGATFQNAYAFMKHYEAQHVRKYRRQR</sequence>
<dbReference type="GO" id="GO:0008270">
    <property type="term" value="F:zinc ion binding"/>
    <property type="evidence" value="ECO:0007669"/>
    <property type="project" value="UniProtKB-KW"/>
</dbReference>
<evidence type="ECO:0000259" key="2">
    <source>
        <dbReference type="PROSITE" id="PS50157"/>
    </source>
</evidence>
<dbReference type="PROSITE" id="PS00028">
    <property type="entry name" value="ZINC_FINGER_C2H2_1"/>
    <property type="match status" value="1"/>
</dbReference>
<feature type="domain" description="C2H2-type" evidence="2">
    <location>
        <begin position="148"/>
        <end position="176"/>
    </location>
</feature>
<dbReference type="AlphaFoldDB" id="A0A433D0W4"/>
<gene>
    <name evidence="3" type="ORF">BC936DRAFT_149417</name>
</gene>
<organism evidence="3 4">
    <name type="scientific">Jimgerdemannia flammicorona</name>
    <dbReference type="NCBI Taxonomy" id="994334"/>
    <lineage>
        <taxon>Eukaryota</taxon>
        <taxon>Fungi</taxon>
        <taxon>Fungi incertae sedis</taxon>
        <taxon>Mucoromycota</taxon>
        <taxon>Mucoromycotina</taxon>
        <taxon>Endogonomycetes</taxon>
        <taxon>Endogonales</taxon>
        <taxon>Endogonaceae</taxon>
        <taxon>Jimgerdemannia</taxon>
    </lineage>
</organism>
<keyword evidence="1" id="KW-0862">Zinc</keyword>
<keyword evidence="1" id="KW-0479">Metal-binding</keyword>